<dbReference type="PANTHER" id="PTHR30469">
    <property type="entry name" value="MULTIDRUG RESISTANCE PROTEIN MDTA"/>
    <property type="match status" value="1"/>
</dbReference>
<dbReference type="Pfam" id="PF25876">
    <property type="entry name" value="HH_MFP_RND"/>
    <property type="match status" value="1"/>
</dbReference>
<dbReference type="RefSeq" id="WP_028460799.1">
    <property type="nucleotide sequence ID" value="NZ_FSRO01000001.1"/>
</dbReference>
<keyword evidence="2" id="KW-1133">Transmembrane helix</keyword>
<dbReference type="Gene3D" id="2.40.50.100">
    <property type="match status" value="1"/>
</dbReference>
<dbReference type="Pfam" id="PF25917">
    <property type="entry name" value="BSH_RND"/>
    <property type="match status" value="1"/>
</dbReference>
<evidence type="ECO:0000259" key="3">
    <source>
        <dbReference type="Pfam" id="PF25876"/>
    </source>
</evidence>
<evidence type="ECO:0000259" key="5">
    <source>
        <dbReference type="Pfam" id="PF25954"/>
    </source>
</evidence>
<feature type="domain" description="CusB-like beta-barrel" evidence="5">
    <location>
        <begin position="212"/>
        <end position="285"/>
    </location>
</feature>
<feature type="transmembrane region" description="Helical" evidence="2">
    <location>
        <begin position="9"/>
        <end position="26"/>
    </location>
</feature>
<feature type="domain" description="Multidrug resistance protein MdtA-like alpha-helical hairpin" evidence="3">
    <location>
        <begin position="101"/>
        <end position="170"/>
    </location>
</feature>
<dbReference type="GO" id="GO:1990281">
    <property type="term" value="C:efflux pump complex"/>
    <property type="evidence" value="ECO:0007669"/>
    <property type="project" value="TreeGrafter"/>
</dbReference>
<dbReference type="InterPro" id="IPR058625">
    <property type="entry name" value="MdtA-like_BSH"/>
</dbReference>
<dbReference type="STRING" id="44575.SAMN05216419_100498"/>
<evidence type="ECO:0000256" key="2">
    <source>
        <dbReference type="SAM" id="Phobius"/>
    </source>
</evidence>
<accession>A0A1N6JEF2</accession>
<proteinExistence type="inferred from homology"/>
<comment type="similarity">
    <text evidence="1">Belongs to the membrane fusion protein (MFP) (TC 8.A.1) family.</text>
</comment>
<dbReference type="InterPro" id="IPR006143">
    <property type="entry name" value="RND_pump_MFP"/>
</dbReference>
<gene>
    <name evidence="6" type="ORF">SAMN02743940_2538</name>
</gene>
<keyword evidence="2" id="KW-0812">Transmembrane</keyword>
<reference evidence="6 7" key="1">
    <citation type="submission" date="2016-12" db="EMBL/GenBank/DDBJ databases">
        <authorList>
            <person name="Song W.-J."/>
            <person name="Kurnit D.M."/>
        </authorList>
    </citation>
    <scope>NUCLEOTIDE SEQUENCE [LARGE SCALE GENOMIC DNA]</scope>
    <source>
        <strain evidence="6 7">ATCC 49181</strain>
    </source>
</reference>
<evidence type="ECO:0000313" key="7">
    <source>
        <dbReference type="Proteomes" id="UP000185062"/>
    </source>
</evidence>
<evidence type="ECO:0000256" key="1">
    <source>
        <dbReference type="ARBA" id="ARBA00009477"/>
    </source>
</evidence>
<dbReference type="Proteomes" id="UP000185062">
    <property type="component" value="Unassembled WGS sequence"/>
</dbReference>
<dbReference type="InterPro" id="IPR058792">
    <property type="entry name" value="Beta-barrel_RND_2"/>
</dbReference>
<sequence length="378" mass="41965">MPIFSSKRFFIILILSTAVAVFWYRYDKTGSDQNQYKTGKIDRGDIVQTIAANGTLTPVVLVNVGTQVSGTVSKLYVDFNDEVKTGQVLAELDPALLRAQLYQSEANLLSAQATLKLAQSKLKRNRILMEKGFISIDALDVIEQELDIARAQIAANKAQVARDRANLNYSIIKSPISGVVIARDVDIGQTVAANFQTPILFQIAKDLRQMQINISVAEADIGQLHIDQLINFTVDAFPERQFTGLVKQVRLNPSIQENVVTYNVVAMVSNDDGVLLPGMTANIQFIVHQRNRVLRVPNAALRYKPKEQDNGDTMEHSDKPVLYRLENDKPVPVKVTTGITDSSFTEIIGGAIQADDRVIIREILAKKGSESKFRFGMF</sequence>
<keyword evidence="7" id="KW-1185">Reference proteome</keyword>
<dbReference type="NCBIfam" id="TIGR01730">
    <property type="entry name" value="RND_mfp"/>
    <property type="match status" value="1"/>
</dbReference>
<dbReference type="SUPFAM" id="SSF111369">
    <property type="entry name" value="HlyD-like secretion proteins"/>
    <property type="match status" value="1"/>
</dbReference>
<dbReference type="Pfam" id="PF25954">
    <property type="entry name" value="Beta-barrel_RND_2"/>
    <property type="match status" value="1"/>
</dbReference>
<evidence type="ECO:0000259" key="4">
    <source>
        <dbReference type="Pfam" id="PF25917"/>
    </source>
</evidence>
<dbReference type="AlphaFoldDB" id="A0A1N6JEF2"/>
<protein>
    <submittedName>
        <fullName evidence="6">HlyD family secretion protein</fullName>
    </submittedName>
</protein>
<evidence type="ECO:0000313" key="6">
    <source>
        <dbReference type="EMBL" id="SIO42607.1"/>
    </source>
</evidence>
<feature type="domain" description="Multidrug resistance protein MdtA-like barrel-sandwich hybrid" evidence="4">
    <location>
        <begin position="62"/>
        <end position="200"/>
    </location>
</feature>
<name>A0A1N6JEF2_9PROT</name>
<dbReference type="PANTHER" id="PTHR30469:SF33">
    <property type="entry name" value="SLR1207 PROTEIN"/>
    <property type="match status" value="1"/>
</dbReference>
<organism evidence="6 7">
    <name type="scientific">Nitrosomonas cryotolerans ATCC 49181</name>
    <dbReference type="NCBI Taxonomy" id="1131553"/>
    <lineage>
        <taxon>Bacteria</taxon>
        <taxon>Pseudomonadati</taxon>
        <taxon>Pseudomonadota</taxon>
        <taxon>Betaproteobacteria</taxon>
        <taxon>Nitrosomonadales</taxon>
        <taxon>Nitrosomonadaceae</taxon>
        <taxon>Nitrosomonas</taxon>
    </lineage>
</organism>
<dbReference type="GO" id="GO:0015562">
    <property type="term" value="F:efflux transmembrane transporter activity"/>
    <property type="evidence" value="ECO:0007669"/>
    <property type="project" value="InterPro"/>
</dbReference>
<keyword evidence="2" id="KW-0472">Membrane</keyword>
<dbReference type="EMBL" id="FSRO01000001">
    <property type="protein sequence ID" value="SIO42607.1"/>
    <property type="molecule type" value="Genomic_DNA"/>
</dbReference>
<dbReference type="Gene3D" id="2.40.30.170">
    <property type="match status" value="1"/>
</dbReference>
<dbReference type="Gene3D" id="1.10.287.470">
    <property type="entry name" value="Helix hairpin bin"/>
    <property type="match status" value="1"/>
</dbReference>
<dbReference type="eggNOG" id="COG0845">
    <property type="taxonomic scope" value="Bacteria"/>
</dbReference>
<dbReference type="InterPro" id="IPR058624">
    <property type="entry name" value="MdtA-like_HH"/>
</dbReference>